<protein>
    <submittedName>
        <fullName evidence="7">MFS transporter</fullName>
    </submittedName>
</protein>
<proteinExistence type="predicted"/>
<dbReference type="AlphaFoldDB" id="A0A937RN69"/>
<feature type="domain" description="Major facilitator superfamily (MFS) profile" evidence="6">
    <location>
        <begin position="8"/>
        <end position="438"/>
    </location>
</feature>
<comment type="subcellular location">
    <subcellularLocation>
        <location evidence="1">Cell membrane</location>
        <topology evidence="1">Multi-pass membrane protein</topology>
    </subcellularLocation>
</comment>
<keyword evidence="8" id="KW-1185">Reference proteome</keyword>
<comment type="caution">
    <text evidence="7">The sequence shown here is derived from an EMBL/GenBank/DDBJ whole genome shotgun (WGS) entry which is preliminary data.</text>
</comment>
<feature type="transmembrane region" description="Helical" evidence="5">
    <location>
        <begin position="467"/>
        <end position="488"/>
    </location>
</feature>
<dbReference type="CDD" id="cd17321">
    <property type="entry name" value="MFS_MMR_MDR_like"/>
    <property type="match status" value="1"/>
</dbReference>
<dbReference type="PANTHER" id="PTHR42718:SF42">
    <property type="entry name" value="EXPORT PROTEIN"/>
    <property type="match status" value="1"/>
</dbReference>
<dbReference type="GO" id="GO:0005886">
    <property type="term" value="C:plasma membrane"/>
    <property type="evidence" value="ECO:0007669"/>
    <property type="project" value="UniProtKB-SubCell"/>
</dbReference>
<dbReference type="Gene3D" id="1.20.1250.20">
    <property type="entry name" value="MFS general substrate transporter like domains"/>
    <property type="match status" value="2"/>
</dbReference>
<evidence type="ECO:0000256" key="3">
    <source>
        <dbReference type="ARBA" id="ARBA00022989"/>
    </source>
</evidence>
<feature type="transmembrane region" description="Helical" evidence="5">
    <location>
        <begin position="328"/>
        <end position="345"/>
    </location>
</feature>
<gene>
    <name evidence="7" type="ORF">I7412_39600</name>
</gene>
<feature type="transmembrane region" description="Helical" evidence="5">
    <location>
        <begin position="136"/>
        <end position="154"/>
    </location>
</feature>
<sequence length="508" mass="51430">MASNRYAVLTVACLATFAINLDTNIVNVALPSLSRELGASTRDLQWVVDAYNLAFAALVLGAGSLGDRFGRRPALIAGLLGFAITSGLGALCTTSGQLTAARTAMGVFAALIFPTTLSIITNAFPDRRERARAIGVWGAVTGVAVAIGPVTGGLLLEHFWWGSVFVALVPAAVVTAGLAAWLVPESRDPAAPGIDVPGVIAGSATIGLLVYTIIEAPHRGWDAPLTTAGFVATAGLAAAFLVIERRAAHPMLDVSVFANRAFTAASMSVTVAFFALFGFIFLVTQYFQVVRGYGPLSTGVRILPVAGTIAIGSAVGPLLVARLGTRPVVMTGLTLLGGSFAWIASSPLDESYLLIVGQMVLMGLGLGLTQVPATDSILSVLPAAKAGVGSAINDATREAGGTLGVAVVGSVYASIFANQLSDSSFAQLPAGLLAQATSSVGAALGVAEQAGGGPLVDAVHSSFLSAFHVGCIVGAAVCWAGALAASALPGRPRRQVAEAEATPRSVPA</sequence>
<feature type="transmembrane region" description="Helical" evidence="5">
    <location>
        <begin position="44"/>
        <end position="62"/>
    </location>
</feature>
<evidence type="ECO:0000256" key="2">
    <source>
        <dbReference type="ARBA" id="ARBA00022692"/>
    </source>
</evidence>
<feature type="transmembrane region" description="Helical" evidence="5">
    <location>
        <begin position="226"/>
        <end position="243"/>
    </location>
</feature>
<organism evidence="7 8">
    <name type="scientific">Frankia nepalensis</name>
    <dbReference type="NCBI Taxonomy" id="1836974"/>
    <lineage>
        <taxon>Bacteria</taxon>
        <taxon>Bacillati</taxon>
        <taxon>Actinomycetota</taxon>
        <taxon>Actinomycetes</taxon>
        <taxon>Frankiales</taxon>
        <taxon>Frankiaceae</taxon>
        <taxon>Frankia</taxon>
    </lineage>
</organism>
<evidence type="ECO:0000256" key="4">
    <source>
        <dbReference type="ARBA" id="ARBA00023136"/>
    </source>
</evidence>
<dbReference type="Proteomes" id="UP000604475">
    <property type="component" value="Unassembled WGS sequence"/>
</dbReference>
<feature type="transmembrane region" description="Helical" evidence="5">
    <location>
        <begin position="264"/>
        <end position="287"/>
    </location>
</feature>
<dbReference type="PRINTS" id="PR01036">
    <property type="entry name" value="TCRTETB"/>
</dbReference>
<evidence type="ECO:0000256" key="1">
    <source>
        <dbReference type="ARBA" id="ARBA00004651"/>
    </source>
</evidence>
<feature type="transmembrane region" description="Helical" evidence="5">
    <location>
        <begin position="104"/>
        <end position="124"/>
    </location>
</feature>
<keyword evidence="4 5" id="KW-0472">Membrane</keyword>
<feature type="transmembrane region" description="Helical" evidence="5">
    <location>
        <begin position="74"/>
        <end position="98"/>
    </location>
</feature>
<dbReference type="InterPro" id="IPR036259">
    <property type="entry name" value="MFS_trans_sf"/>
</dbReference>
<dbReference type="SUPFAM" id="SSF103473">
    <property type="entry name" value="MFS general substrate transporter"/>
    <property type="match status" value="1"/>
</dbReference>
<feature type="transmembrane region" description="Helical" evidence="5">
    <location>
        <begin position="194"/>
        <end position="214"/>
    </location>
</feature>
<dbReference type="PANTHER" id="PTHR42718">
    <property type="entry name" value="MAJOR FACILITATOR SUPERFAMILY MULTIDRUG TRANSPORTER MFSC"/>
    <property type="match status" value="1"/>
</dbReference>
<dbReference type="PROSITE" id="PS50850">
    <property type="entry name" value="MFS"/>
    <property type="match status" value="1"/>
</dbReference>
<evidence type="ECO:0000313" key="8">
    <source>
        <dbReference type="Proteomes" id="UP000604475"/>
    </source>
</evidence>
<feature type="transmembrane region" description="Helical" evidence="5">
    <location>
        <begin position="299"/>
        <end position="321"/>
    </location>
</feature>
<evidence type="ECO:0000313" key="7">
    <source>
        <dbReference type="EMBL" id="MBL7633157.1"/>
    </source>
</evidence>
<dbReference type="InterPro" id="IPR011701">
    <property type="entry name" value="MFS"/>
</dbReference>
<dbReference type="InterPro" id="IPR020846">
    <property type="entry name" value="MFS_dom"/>
</dbReference>
<dbReference type="RefSeq" id="WP_203006807.1">
    <property type="nucleotide sequence ID" value="NZ_JADWYU010000371.1"/>
</dbReference>
<dbReference type="EMBL" id="JAEACQ010000375">
    <property type="protein sequence ID" value="MBL7633157.1"/>
    <property type="molecule type" value="Genomic_DNA"/>
</dbReference>
<reference evidence="7" key="1">
    <citation type="submission" date="2020-12" db="EMBL/GenBank/DDBJ databases">
        <title>Genomic characterization of non-nitrogen-fixing Frankia strains.</title>
        <authorList>
            <person name="Carlos-Shanley C."/>
            <person name="Guerra T."/>
            <person name="Hahn D."/>
        </authorList>
    </citation>
    <scope>NUCLEOTIDE SEQUENCE</scope>
    <source>
        <strain evidence="7">CN6</strain>
    </source>
</reference>
<dbReference type="GO" id="GO:0022857">
    <property type="term" value="F:transmembrane transporter activity"/>
    <property type="evidence" value="ECO:0007669"/>
    <property type="project" value="InterPro"/>
</dbReference>
<keyword evidence="2 5" id="KW-0812">Transmembrane</keyword>
<name>A0A937RN69_9ACTN</name>
<accession>A0A937RN69</accession>
<evidence type="ECO:0000259" key="6">
    <source>
        <dbReference type="PROSITE" id="PS50850"/>
    </source>
</evidence>
<dbReference type="Pfam" id="PF07690">
    <property type="entry name" value="MFS_1"/>
    <property type="match status" value="1"/>
</dbReference>
<feature type="transmembrane region" description="Helical" evidence="5">
    <location>
        <begin position="160"/>
        <end position="182"/>
    </location>
</feature>
<keyword evidence="3 5" id="KW-1133">Transmembrane helix</keyword>
<evidence type="ECO:0000256" key="5">
    <source>
        <dbReference type="SAM" id="Phobius"/>
    </source>
</evidence>